<feature type="transmembrane region" description="Helical" evidence="1">
    <location>
        <begin position="12"/>
        <end position="29"/>
    </location>
</feature>
<dbReference type="HOGENOM" id="CLU_1861883_0_0_10"/>
<evidence type="ECO:0000256" key="1">
    <source>
        <dbReference type="SAM" id="Phobius"/>
    </source>
</evidence>
<dbReference type="Proteomes" id="UP000001635">
    <property type="component" value="Chromosome"/>
</dbReference>
<feature type="transmembrane region" description="Helical" evidence="1">
    <location>
        <begin position="35"/>
        <end position="61"/>
    </location>
</feature>
<dbReference type="EMBL" id="CP002955">
    <property type="protein sequence ID" value="AEL25956.1"/>
    <property type="molecule type" value="Genomic_DNA"/>
</dbReference>
<accession>G0J3Y2</accession>
<dbReference type="eggNOG" id="ENOG502ZMER">
    <property type="taxonomic scope" value="Bacteria"/>
</dbReference>
<keyword evidence="1" id="KW-1133">Transmembrane helix</keyword>
<dbReference type="AlphaFoldDB" id="G0J3Y2"/>
<feature type="transmembrane region" description="Helical" evidence="1">
    <location>
        <begin position="109"/>
        <end position="130"/>
    </location>
</feature>
<evidence type="ECO:0000313" key="3">
    <source>
        <dbReference type="Proteomes" id="UP000001635"/>
    </source>
</evidence>
<dbReference type="KEGG" id="cmr:Cycma_2214"/>
<protein>
    <submittedName>
        <fullName evidence="2">Uncharacterized protein</fullName>
    </submittedName>
</protein>
<keyword evidence="1" id="KW-0472">Membrane</keyword>
<gene>
    <name evidence="2" type="ordered locus">Cycma_2214</name>
</gene>
<keyword evidence="1" id="KW-0812">Transmembrane</keyword>
<evidence type="ECO:0000313" key="2">
    <source>
        <dbReference type="EMBL" id="AEL25956.1"/>
    </source>
</evidence>
<keyword evidence="3" id="KW-1185">Reference proteome</keyword>
<proteinExistence type="predicted"/>
<reference evidence="3" key="1">
    <citation type="submission" date="2011-07" db="EMBL/GenBank/DDBJ databases">
        <title>The complete genome of Cyclobacterium marinum DSM 745.</title>
        <authorList>
            <person name="Lucas S."/>
            <person name="Han J."/>
            <person name="Lapidus A."/>
            <person name="Bruce D."/>
            <person name="Goodwin L."/>
            <person name="Pitluck S."/>
            <person name="Peters L."/>
            <person name="Kyrpides N."/>
            <person name="Mavromatis K."/>
            <person name="Ivanova N."/>
            <person name="Ovchinnikova G."/>
            <person name="Chertkov O."/>
            <person name="Detter J.C."/>
            <person name="Tapia R."/>
            <person name="Han C."/>
            <person name="Land M."/>
            <person name="Hauser L."/>
            <person name="Markowitz V."/>
            <person name="Cheng J.-F."/>
            <person name="Hugenholtz P."/>
            <person name="Woyke T."/>
            <person name="Wu D."/>
            <person name="Tindall B."/>
            <person name="Schuetze A."/>
            <person name="Brambilla E."/>
            <person name="Klenk H.-P."/>
            <person name="Eisen J.A."/>
        </authorList>
    </citation>
    <scope>NUCLEOTIDE SEQUENCE [LARGE SCALE GENOMIC DNA]</scope>
    <source>
        <strain evidence="3">ATCC 25205 / DSM 745 / LMG 13164 / NCIMB 1802</strain>
    </source>
</reference>
<feature type="transmembrane region" description="Helical" evidence="1">
    <location>
        <begin position="82"/>
        <end position="103"/>
    </location>
</feature>
<name>G0J3Y2_CYCMS</name>
<sequence>MKDWDKTGKVKAIILGVFLLPNLISPIGAQPKMGFTMIAIPLIFGVMAIPLITKFNAVIFGQVIEKPKWNDNPLHLKKPLSFFQFGAYFFLSTGLGMIIGSLINYQQLNLFGLATISLGLGVLLGIQLLLRIAQKQE</sequence>
<organism evidence="2 3">
    <name type="scientific">Cyclobacterium marinum (strain ATCC 25205 / DSM 745 / LMG 13164 / NCIMB 1802)</name>
    <name type="common">Flectobacillus marinus</name>
    <dbReference type="NCBI Taxonomy" id="880070"/>
    <lineage>
        <taxon>Bacteria</taxon>
        <taxon>Pseudomonadati</taxon>
        <taxon>Bacteroidota</taxon>
        <taxon>Cytophagia</taxon>
        <taxon>Cytophagales</taxon>
        <taxon>Cyclobacteriaceae</taxon>
        <taxon>Cyclobacterium</taxon>
    </lineage>
</organism>